<sequence>MDYIVINGKKYDDITISVSRSFEILYSENTGRTASPGAPMSLDPYGTFYNYKITFARKTGKEQVYDALWEYLSTPRDYGIPVRLVYNQSTISFNAYVSNGSQELASINTKTGLVKWKSFEATFIPMEANRLP</sequence>
<reference evidence="1" key="1">
    <citation type="submission" date="2020-08" db="EMBL/GenBank/DDBJ databases">
        <title>Genome public.</title>
        <authorList>
            <person name="Liu C."/>
            <person name="Sun Q."/>
        </authorList>
    </citation>
    <scope>NUCLEOTIDE SEQUENCE</scope>
    <source>
        <strain evidence="1">H8</strain>
    </source>
</reference>
<dbReference type="AlphaFoldDB" id="A0A926DMM2"/>
<organism evidence="1 2">
    <name type="scientific">Congzhengia minquanensis</name>
    <dbReference type="NCBI Taxonomy" id="2763657"/>
    <lineage>
        <taxon>Bacteria</taxon>
        <taxon>Bacillati</taxon>
        <taxon>Bacillota</taxon>
        <taxon>Clostridia</taxon>
        <taxon>Eubacteriales</taxon>
        <taxon>Oscillospiraceae</taxon>
        <taxon>Congzhengia</taxon>
    </lineage>
</organism>
<protein>
    <submittedName>
        <fullName evidence="1">Uncharacterized protein</fullName>
    </submittedName>
</protein>
<dbReference type="RefSeq" id="WP_177679976.1">
    <property type="nucleotide sequence ID" value="NZ_JACRSU010000002.1"/>
</dbReference>
<comment type="caution">
    <text evidence="1">The sequence shown here is derived from an EMBL/GenBank/DDBJ whole genome shotgun (WGS) entry which is preliminary data.</text>
</comment>
<dbReference type="EMBL" id="JACRSU010000002">
    <property type="protein sequence ID" value="MBC8540626.1"/>
    <property type="molecule type" value="Genomic_DNA"/>
</dbReference>
<proteinExistence type="predicted"/>
<evidence type="ECO:0000313" key="2">
    <source>
        <dbReference type="Proteomes" id="UP000611762"/>
    </source>
</evidence>
<accession>A0A926DMM2</accession>
<dbReference type="Proteomes" id="UP000611762">
    <property type="component" value="Unassembled WGS sequence"/>
</dbReference>
<gene>
    <name evidence="1" type="ORF">H8698_06515</name>
</gene>
<evidence type="ECO:0000313" key="1">
    <source>
        <dbReference type="EMBL" id="MBC8540626.1"/>
    </source>
</evidence>
<keyword evidence="2" id="KW-1185">Reference proteome</keyword>
<name>A0A926DMM2_9FIRM</name>